<dbReference type="Proteomes" id="UP000248666">
    <property type="component" value="Segment"/>
</dbReference>
<feature type="domain" description="DUF7181" evidence="1">
    <location>
        <begin position="1"/>
        <end position="67"/>
    </location>
</feature>
<reference evidence="2 3" key="1">
    <citation type="submission" date="2018-02" db="EMBL/GenBank/DDBJ databases">
        <title>Isolation and characterization of bacteriophage of Enterobacter asburiae, a cause of soft rot disease of plants in Vietnam.</title>
        <authorList>
            <person name="Doi K."/>
            <person name="Nagayoshi Y."/>
            <person name="Fujino Y."/>
            <person name="Thanh N.C."/>
        </authorList>
    </citation>
    <scope>NUCLEOTIDE SEQUENCE [LARGE SCALE GENOMIC DNA]</scope>
</reference>
<name>A0A4P2WVD2_9CAUD</name>
<feature type="domain" description="DUF7181" evidence="1">
    <location>
        <begin position="68"/>
        <end position="221"/>
    </location>
</feature>
<sequence>MTTKPTYEELAHTVLTFDDTLKTLYKVLGKNPTSESGNAVNLLLLLNPLWDIDATVAALRDPNAVASPRMPNQDELAAAVVHLDDAWSELFAQTCSNPVTNAWGKPVNFTEVNNFREKASGIVYRTRLALKGESAEGKQEAPASTGIQNYLENFDQYSFTDLLLRDLINTERRRQEKNCPVVQSDHEIEEIVREELNGTYSPIDLAVMIVQALAYAAKGETK</sequence>
<dbReference type="Pfam" id="PF23808">
    <property type="entry name" value="DUF7181"/>
    <property type="match status" value="2"/>
</dbReference>
<organism evidence="2 3">
    <name type="scientific">Enterobacter phage EspM4VN</name>
    <dbReference type="NCBI Taxonomy" id="2137745"/>
    <lineage>
        <taxon>Viruses</taxon>
        <taxon>Duplodnaviria</taxon>
        <taxon>Heunggongvirae</taxon>
        <taxon>Uroviricota</taxon>
        <taxon>Caudoviricetes</taxon>
        <taxon>Pantevenvirales</taxon>
        <taxon>Ackermannviridae</taxon>
        <taxon>Aglimvirinae</taxon>
        <taxon>Agtrevirus</taxon>
        <taxon>Agtrevirus EM4</taxon>
    </lineage>
</organism>
<evidence type="ECO:0000313" key="3">
    <source>
        <dbReference type="Proteomes" id="UP000248666"/>
    </source>
</evidence>
<dbReference type="RefSeq" id="YP_009876969.1">
    <property type="nucleotide sequence ID" value="NC_049384.1"/>
</dbReference>
<dbReference type="InterPro" id="IPR055605">
    <property type="entry name" value="DUF7181"/>
</dbReference>
<protein>
    <recommendedName>
        <fullName evidence="1">DUF7181 domain-containing protein</fullName>
    </recommendedName>
</protein>
<evidence type="ECO:0000313" key="2">
    <source>
        <dbReference type="EMBL" id="BBK03743.1"/>
    </source>
</evidence>
<dbReference type="KEGG" id="vg:55806178"/>
<proteinExistence type="predicted"/>
<keyword evidence="3" id="KW-1185">Reference proteome</keyword>
<dbReference type="GeneID" id="55806178"/>
<accession>A0A4P2WVD2</accession>
<evidence type="ECO:0000259" key="1">
    <source>
        <dbReference type="Pfam" id="PF23808"/>
    </source>
</evidence>
<dbReference type="EMBL" id="LC373201">
    <property type="protein sequence ID" value="BBK03743.1"/>
    <property type="molecule type" value="Genomic_DNA"/>
</dbReference>